<sequence>MARAKGKDIGIGRWSDNAARRQWRLHKEGEPSAKEDPTVRRPPELAKCEGYFVWSVRQAAFIGRDDNARDTCEARDSRGLLKGGVRHYAPCTAHAKRYGSVVQARAAGDALVGDVLIMYGYAANGPLYIVGR</sequence>
<protein>
    <submittedName>
        <fullName evidence="2">Uncharacterized protein</fullName>
    </submittedName>
</protein>
<evidence type="ECO:0000313" key="2">
    <source>
        <dbReference type="EMBL" id="SNU85737.1"/>
    </source>
</evidence>
<feature type="compositionally biased region" description="Basic and acidic residues" evidence="1">
    <location>
        <begin position="25"/>
        <end position="40"/>
    </location>
</feature>
<reference evidence="2 3" key="1">
    <citation type="submission" date="2017-06" db="EMBL/GenBank/DDBJ databases">
        <authorList>
            <consortium name="Pathogen Informatics"/>
        </authorList>
    </citation>
    <scope>NUCLEOTIDE SEQUENCE [LARGE SCALE GENOMIC DNA]</scope>
    <source>
        <strain evidence="2 3">NCTC13161</strain>
    </source>
</reference>
<evidence type="ECO:0000256" key="1">
    <source>
        <dbReference type="SAM" id="MobiDB-lite"/>
    </source>
</evidence>
<feature type="region of interest" description="Disordered" evidence="1">
    <location>
        <begin position="20"/>
        <end position="40"/>
    </location>
</feature>
<accession>A0A239SK15</accession>
<proteinExistence type="predicted"/>
<dbReference type="RefSeq" id="WP_150660664.1">
    <property type="nucleotide sequence ID" value="NZ_AP028930.1"/>
</dbReference>
<evidence type="ECO:0000313" key="3">
    <source>
        <dbReference type="Proteomes" id="UP000215126"/>
    </source>
</evidence>
<dbReference type="EMBL" id="LT906435">
    <property type="protein sequence ID" value="SNU85737.1"/>
    <property type="molecule type" value="Genomic_DNA"/>
</dbReference>
<organism evidence="2 3">
    <name type="scientific">Pandoraea sputorum</name>
    <dbReference type="NCBI Taxonomy" id="93222"/>
    <lineage>
        <taxon>Bacteria</taxon>
        <taxon>Pseudomonadati</taxon>
        <taxon>Pseudomonadota</taxon>
        <taxon>Betaproteobacteria</taxon>
        <taxon>Burkholderiales</taxon>
        <taxon>Burkholderiaceae</taxon>
        <taxon>Pandoraea</taxon>
    </lineage>
</organism>
<dbReference type="GeneID" id="88095435"/>
<dbReference type="OrthoDB" id="8941815at2"/>
<keyword evidence="3" id="KW-1185">Reference proteome</keyword>
<dbReference type="Proteomes" id="UP000215126">
    <property type="component" value="Chromosome 1"/>
</dbReference>
<dbReference type="AlphaFoldDB" id="A0A239SK15"/>
<name>A0A239SK15_9BURK</name>
<gene>
    <name evidence="2" type="ORF">SAMEA4530655_02805</name>
</gene>